<keyword evidence="3" id="KW-1185">Reference proteome</keyword>
<dbReference type="EMBL" id="ML121528">
    <property type="protein sequence ID" value="RPB29219.1"/>
    <property type="molecule type" value="Genomic_DNA"/>
</dbReference>
<feature type="region of interest" description="Disordered" evidence="1">
    <location>
        <begin position="109"/>
        <end position="167"/>
    </location>
</feature>
<evidence type="ECO:0000313" key="2">
    <source>
        <dbReference type="EMBL" id="RPB29219.1"/>
    </source>
</evidence>
<evidence type="ECO:0000313" key="3">
    <source>
        <dbReference type="Proteomes" id="UP000267821"/>
    </source>
</evidence>
<feature type="compositionally biased region" description="Basic and acidic residues" evidence="1">
    <location>
        <begin position="59"/>
        <end position="78"/>
    </location>
</feature>
<name>A0A3N4M652_9PEZI</name>
<proteinExistence type="predicted"/>
<feature type="region of interest" description="Disordered" evidence="1">
    <location>
        <begin position="44"/>
        <end position="97"/>
    </location>
</feature>
<feature type="compositionally biased region" description="Acidic residues" evidence="1">
    <location>
        <begin position="79"/>
        <end position="97"/>
    </location>
</feature>
<sequence length="266" mass="28671">MDSVFEFQYGEDEGVGVNFEWGLTVASELYRNKKAVDIDDIYERGEDIDWPAGAGDNKVNGKKDKKAKEEKRSLKDGVYEDNWDSSENEEAEDEEMGDFTIDFDDEGLAVDGFGGAADSADEEEAASDSSNGDEDKDVMMDGSDSEASVVVHSLDNASGSNDDEAATAHNNAFFAPVSEGIEFNNKLADETPSFQSMNLPGLSSVVSLLSGFTTPTLIQAKTIPSPFSKKTLSAVPSLIQEKPPPSSSPSSSDYYTVPKRSPSHES</sequence>
<protein>
    <submittedName>
        <fullName evidence="2">Uncharacterized protein</fullName>
    </submittedName>
</protein>
<feature type="compositionally biased region" description="Acidic residues" evidence="1">
    <location>
        <begin position="119"/>
        <end position="136"/>
    </location>
</feature>
<dbReference type="AlphaFoldDB" id="A0A3N4M652"/>
<reference evidence="2 3" key="1">
    <citation type="journal article" date="2018" name="Nat. Ecol. Evol.">
        <title>Pezizomycetes genomes reveal the molecular basis of ectomycorrhizal truffle lifestyle.</title>
        <authorList>
            <person name="Murat C."/>
            <person name="Payen T."/>
            <person name="Noel B."/>
            <person name="Kuo A."/>
            <person name="Morin E."/>
            <person name="Chen J."/>
            <person name="Kohler A."/>
            <person name="Krizsan K."/>
            <person name="Balestrini R."/>
            <person name="Da Silva C."/>
            <person name="Montanini B."/>
            <person name="Hainaut M."/>
            <person name="Levati E."/>
            <person name="Barry K.W."/>
            <person name="Belfiori B."/>
            <person name="Cichocki N."/>
            <person name="Clum A."/>
            <person name="Dockter R.B."/>
            <person name="Fauchery L."/>
            <person name="Guy J."/>
            <person name="Iotti M."/>
            <person name="Le Tacon F."/>
            <person name="Lindquist E.A."/>
            <person name="Lipzen A."/>
            <person name="Malagnac F."/>
            <person name="Mello A."/>
            <person name="Molinier V."/>
            <person name="Miyauchi S."/>
            <person name="Poulain J."/>
            <person name="Riccioni C."/>
            <person name="Rubini A."/>
            <person name="Sitrit Y."/>
            <person name="Splivallo R."/>
            <person name="Traeger S."/>
            <person name="Wang M."/>
            <person name="Zifcakova L."/>
            <person name="Wipf D."/>
            <person name="Zambonelli A."/>
            <person name="Paolocci F."/>
            <person name="Nowrousian M."/>
            <person name="Ottonello S."/>
            <person name="Baldrian P."/>
            <person name="Spatafora J.W."/>
            <person name="Henrissat B."/>
            <person name="Nagy L.G."/>
            <person name="Aury J.M."/>
            <person name="Wincker P."/>
            <person name="Grigoriev I.V."/>
            <person name="Bonfante P."/>
            <person name="Martin F.M."/>
        </authorList>
    </citation>
    <scope>NUCLEOTIDE SEQUENCE [LARGE SCALE GENOMIC DNA]</scope>
    <source>
        <strain evidence="2 3">ATCC MYA-4762</strain>
    </source>
</reference>
<feature type="region of interest" description="Disordered" evidence="1">
    <location>
        <begin position="234"/>
        <end position="266"/>
    </location>
</feature>
<evidence type="ECO:0000256" key="1">
    <source>
        <dbReference type="SAM" id="MobiDB-lite"/>
    </source>
</evidence>
<dbReference type="InParanoid" id="A0A3N4M652"/>
<accession>A0A3N4M652</accession>
<organism evidence="2 3">
    <name type="scientific">Terfezia boudieri ATCC MYA-4762</name>
    <dbReference type="NCBI Taxonomy" id="1051890"/>
    <lineage>
        <taxon>Eukaryota</taxon>
        <taxon>Fungi</taxon>
        <taxon>Dikarya</taxon>
        <taxon>Ascomycota</taxon>
        <taxon>Pezizomycotina</taxon>
        <taxon>Pezizomycetes</taxon>
        <taxon>Pezizales</taxon>
        <taxon>Pezizaceae</taxon>
        <taxon>Terfezia</taxon>
    </lineage>
</organism>
<dbReference type="STRING" id="1051890.A0A3N4M652"/>
<gene>
    <name evidence="2" type="ORF">L211DRAFT_845212</name>
</gene>
<dbReference type="Proteomes" id="UP000267821">
    <property type="component" value="Unassembled WGS sequence"/>
</dbReference>